<dbReference type="Proteomes" id="UP000807504">
    <property type="component" value="Unassembled WGS sequence"/>
</dbReference>
<keyword evidence="2" id="KW-1185">Reference proteome</keyword>
<reference evidence="1" key="1">
    <citation type="journal article" date="2020" name="bioRxiv">
        <title>Chromosome-level reference genome of the European wasp spider Argiope bruennichi: a resource for studies on range expansion and evolutionary adaptation.</title>
        <authorList>
            <person name="Sheffer M.M."/>
            <person name="Hoppe A."/>
            <person name="Krehenwinkel H."/>
            <person name="Uhl G."/>
            <person name="Kuss A.W."/>
            <person name="Jensen L."/>
            <person name="Jensen C."/>
            <person name="Gillespie R.G."/>
            <person name="Hoff K.J."/>
            <person name="Prost S."/>
        </authorList>
    </citation>
    <scope>NUCLEOTIDE SEQUENCE</scope>
</reference>
<dbReference type="AlphaFoldDB" id="A0A8T0FRW4"/>
<evidence type="ECO:0000313" key="1">
    <source>
        <dbReference type="EMBL" id="KAF8792240.1"/>
    </source>
</evidence>
<reference evidence="1" key="2">
    <citation type="submission" date="2020-06" db="EMBL/GenBank/DDBJ databases">
        <authorList>
            <person name="Sheffer M."/>
        </authorList>
    </citation>
    <scope>NUCLEOTIDE SEQUENCE</scope>
</reference>
<dbReference type="EMBL" id="JABXBU010000003">
    <property type="protein sequence ID" value="KAF8792240.1"/>
    <property type="molecule type" value="Genomic_DNA"/>
</dbReference>
<organism evidence="1 2">
    <name type="scientific">Argiope bruennichi</name>
    <name type="common">Wasp spider</name>
    <name type="synonym">Aranea bruennichi</name>
    <dbReference type="NCBI Taxonomy" id="94029"/>
    <lineage>
        <taxon>Eukaryota</taxon>
        <taxon>Metazoa</taxon>
        <taxon>Ecdysozoa</taxon>
        <taxon>Arthropoda</taxon>
        <taxon>Chelicerata</taxon>
        <taxon>Arachnida</taxon>
        <taxon>Araneae</taxon>
        <taxon>Araneomorphae</taxon>
        <taxon>Entelegynae</taxon>
        <taxon>Araneoidea</taxon>
        <taxon>Araneidae</taxon>
        <taxon>Argiope</taxon>
    </lineage>
</organism>
<comment type="caution">
    <text evidence="1">The sequence shown here is derived from an EMBL/GenBank/DDBJ whole genome shotgun (WGS) entry which is preliminary data.</text>
</comment>
<name>A0A8T0FRW4_ARGBR</name>
<accession>A0A8T0FRW4</accession>
<proteinExistence type="predicted"/>
<protein>
    <submittedName>
        <fullName evidence="1">Uncharacterized protein</fullName>
    </submittedName>
</protein>
<sequence>MASVIDIGPLLGLKRRECNQCQSPCCELEQGKQVIILACITSLQCTSQSPRLPMDKPVCGILTERGCHDWRDYRLEEDGCLSSTC</sequence>
<evidence type="ECO:0000313" key="2">
    <source>
        <dbReference type="Proteomes" id="UP000807504"/>
    </source>
</evidence>
<gene>
    <name evidence="1" type="ORF">HNY73_003863</name>
</gene>